<dbReference type="SUPFAM" id="SSF56281">
    <property type="entry name" value="Metallo-hydrolase/oxidoreductase"/>
    <property type="match status" value="1"/>
</dbReference>
<dbReference type="GO" id="GO:0070813">
    <property type="term" value="P:hydrogen sulfide metabolic process"/>
    <property type="evidence" value="ECO:0007669"/>
    <property type="project" value="TreeGrafter"/>
</dbReference>
<dbReference type="Proteomes" id="UP000823889">
    <property type="component" value="Unassembled WGS sequence"/>
</dbReference>
<dbReference type="InterPro" id="IPR051682">
    <property type="entry name" value="Mito_Persulfide_Diox"/>
</dbReference>
<evidence type="ECO:0000313" key="4">
    <source>
        <dbReference type="Proteomes" id="UP000823889"/>
    </source>
</evidence>
<feature type="domain" description="Metallo-beta-lactamase" evidence="2">
    <location>
        <begin position="14"/>
        <end position="204"/>
    </location>
</feature>
<protein>
    <submittedName>
        <fullName evidence="3">MBL fold metallo-hydrolase</fullName>
    </submittedName>
</protein>
<dbReference type="AlphaFoldDB" id="A0A9D2RIU5"/>
<keyword evidence="1" id="KW-0479">Metal-binding</keyword>
<comment type="caution">
    <text evidence="3">The sequence shown here is derived from an EMBL/GenBank/DDBJ whole genome shotgun (WGS) entry which is preliminary data.</text>
</comment>
<dbReference type="GO" id="GO:0006749">
    <property type="term" value="P:glutathione metabolic process"/>
    <property type="evidence" value="ECO:0007669"/>
    <property type="project" value="InterPro"/>
</dbReference>
<dbReference type="GO" id="GO:0050313">
    <property type="term" value="F:sulfur dioxygenase activity"/>
    <property type="evidence" value="ECO:0007669"/>
    <property type="project" value="InterPro"/>
</dbReference>
<dbReference type="InterPro" id="IPR001279">
    <property type="entry name" value="Metallo-B-lactamas"/>
</dbReference>
<reference evidence="3" key="2">
    <citation type="submission" date="2021-04" db="EMBL/GenBank/DDBJ databases">
        <authorList>
            <person name="Gilroy R."/>
        </authorList>
    </citation>
    <scope>NUCLEOTIDE SEQUENCE</scope>
    <source>
        <strain evidence="3">9264</strain>
    </source>
</reference>
<dbReference type="PANTHER" id="PTHR43084">
    <property type="entry name" value="PERSULFIDE DIOXYGENASE ETHE1"/>
    <property type="match status" value="1"/>
</dbReference>
<dbReference type="EMBL" id="DWUQ01000108">
    <property type="protein sequence ID" value="HJD44457.1"/>
    <property type="molecule type" value="Genomic_DNA"/>
</dbReference>
<dbReference type="Gene3D" id="3.60.15.10">
    <property type="entry name" value="Ribonuclease Z/Hydroxyacylglutathione hydrolase-like"/>
    <property type="match status" value="1"/>
</dbReference>
<name>A0A9D2RIU5_9BURK</name>
<gene>
    <name evidence="3" type="ORF">H9906_05425</name>
</gene>
<dbReference type="CDD" id="cd07724">
    <property type="entry name" value="POD-like_MBL-fold"/>
    <property type="match status" value="1"/>
</dbReference>
<dbReference type="GO" id="GO:0046872">
    <property type="term" value="F:metal ion binding"/>
    <property type="evidence" value="ECO:0007669"/>
    <property type="project" value="UniProtKB-KW"/>
</dbReference>
<sequence length="291" mass="33044">MTLHAEVFHEPNTSSFSYVVHRLGQPECVIIDPVMQFNLSQARLDTRFSQKIVEYVQAHHLEVQWLFDTHIHADHLSAAAWLRSQLGGKIAVSEQILQVRERFQTFYDLRDEQLDLKAFDHFLKDGDQLTIGNFHLHVLHVPGHTPADLAFYLPELGIFVGDTLFMPDVGTARCDFPGGDANQLYHSIQRLFSFPDETVLWLCHDYPPEGRSLQHRCTIAEQKQHNIHVGGGTPQADFVARRMARDATLDLPKLMLAAIQVNIQAGELPKANNRGQQFLKIPLNPFSPTDP</sequence>
<evidence type="ECO:0000256" key="1">
    <source>
        <dbReference type="ARBA" id="ARBA00022723"/>
    </source>
</evidence>
<dbReference type="PANTHER" id="PTHR43084:SF1">
    <property type="entry name" value="PERSULFIDE DIOXYGENASE ETHE1, MITOCHONDRIAL"/>
    <property type="match status" value="1"/>
</dbReference>
<evidence type="ECO:0000313" key="3">
    <source>
        <dbReference type="EMBL" id="HJD44457.1"/>
    </source>
</evidence>
<organism evidence="3 4">
    <name type="scientific">Candidatus Paenalcaligenes intestinipullorum</name>
    <dbReference type="NCBI Taxonomy" id="2838718"/>
    <lineage>
        <taxon>Bacteria</taxon>
        <taxon>Pseudomonadati</taxon>
        <taxon>Pseudomonadota</taxon>
        <taxon>Betaproteobacteria</taxon>
        <taxon>Burkholderiales</taxon>
        <taxon>Alcaligenaceae</taxon>
        <taxon>Paenalcaligenes</taxon>
    </lineage>
</organism>
<dbReference type="SMART" id="SM00849">
    <property type="entry name" value="Lactamase_B"/>
    <property type="match status" value="1"/>
</dbReference>
<dbReference type="Pfam" id="PF00753">
    <property type="entry name" value="Lactamase_B"/>
    <property type="match status" value="1"/>
</dbReference>
<dbReference type="InterPro" id="IPR044528">
    <property type="entry name" value="POD-like_MBL-fold"/>
</dbReference>
<proteinExistence type="predicted"/>
<accession>A0A9D2RIU5</accession>
<evidence type="ECO:0000259" key="2">
    <source>
        <dbReference type="SMART" id="SM00849"/>
    </source>
</evidence>
<dbReference type="InterPro" id="IPR036866">
    <property type="entry name" value="RibonucZ/Hydroxyglut_hydro"/>
</dbReference>
<reference evidence="3" key="1">
    <citation type="journal article" date="2021" name="PeerJ">
        <title>Extensive microbial diversity within the chicken gut microbiome revealed by metagenomics and culture.</title>
        <authorList>
            <person name="Gilroy R."/>
            <person name="Ravi A."/>
            <person name="Getino M."/>
            <person name="Pursley I."/>
            <person name="Horton D.L."/>
            <person name="Alikhan N.F."/>
            <person name="Baker D."/>
            <person name="Gharbi K."/>
            <person name="Hall N."/>
            <person name="Watson M."/>
            <person name="Adriaenssens E.M."/>
            <person name="Foster-Nyarko E."/>
            <person name="Jarju S."/>
            <person name="Secka A."/>
            <person name="Antonio M."/>
            <person name="Oren A."/>
            <person name="Chaudhuri R.R."/>
            <person name="La Ragione R."/>
            <person name="Hildebrand F."/>
            <person name="Pallen M.J."/>
        </authorList>
    </citation>
    <scope>NUCLEOTIDE SEQUENCE</scope>
    <source>
        <strain evidence="3">9264</strain>
    </source>
</reference>